<dbReference type="Proteomes" id="UP001213979">
    <property type="component" value="Unassembled WGS sequence"/>
</dbReference>
<reference evidence="1 3" key="1">
    <citation type="submission" date="2023-01" db="EMBL/GenBank/DDBJ databases">
        <title>Genome-based reclassification of Anoxybacillus geothermalis as a later heterotypic synonym of Anoxybacillus rupiensis.</title>
        <authorList>
            <person name="Inan Bektas K."/>
            <person name="Canakci S."/>
            <person name="Belduz A.A."/>
            <person name="Guler H.H."/>
        </authorList>
    </citation>
    <scope>NUCLEOTIDE SEQUENCE [LARGE SCALE GENOMIC DNA]</scope>
    <source>
        <strain evidence="1 3">DSM 17127</strain>
    </source>
</reference>
<comment type="caution">
    <text evidence="2">The sequence shown here is derived from an EMBL/GenBank/DDBJ whole genome shotgun (WGS) entry which is preliminary data.</text>
</comment>
<dbReference type="RefSeq" id="WP_044745255.1">
    <property type="nucleotide sequence ID" value="NZ_JACIDF010000001.1"/>
</dbReference>
<protein>
    <submittedName>
        <fullName evidence="2">Uncharacterized protein</fullName>
    </submittedName>
</protein>
<evidence type="ECO:0000313" key="4">
    <source>
        <dbReference type="Proteomes" id="UP001339962"/>
    </source>
</evidence>
<dbReference type="AlphaFoldDB" id="A0ABD5IZH9"/>
<evidence type="ECO:0000313" key="1">
    <source>
        <dbReference type="EMBL" id="MDE8563278.1"/>
    </source>
</evidence>
<dbReference type="EMBL" id="JAQOTG010000002">
    <property type="protein sequence ID" value="MDE8563278.1"/>
    <property type="molecule type" value="Genomic_DNA"/>
</dbReference>
<keyword evidence="3" id="KW-1185">Reference proteome</keyword>
<name>A0ABD5IZH9_9BACL</name>
<accession>A0ABD5IZH9</accession>
<evidence type="ECO:0000313" key="2">
    <source>
        <dbReference type="EMBL" id="MED5053633.1"/>
    </source>
</evidence>
<dbReference type="EMBL" id="JARTLI010000052">
    <property type="protein sequence ID" value="MED5053633.1"/>
    <property type="molecule type" value="Genomic_DNA"/>
</dbReference>
<sequence>MYRGKIAGKEVIIHLGRRVKTQNVDVRKLYHTVLSYGETAFQKGQQTFCIYNDHVGMIVAELEQHDVPVIRVDYVIENQNVYE</sequence>
<reference evidence="2 4" key="2">
    <citation type="submission" date="2023-03" db="EMBL/GenBank/DDBJ databases">
        <title>Bacillus Genome Sequencing.</title>
        <authorList>
            <person name="Dunlap C."/>
        </authorList>
    </citation>
    <scope>NUCLEOTIDE SEQUENCE [LARGE SCALE GENOMIC DNA]</scope>
    <source>
        <strain evidence="2 4">NRS-38</strain>
    </source>
</reference>
<gene>
    <name evidence="2" type="ORF">P9850_17760</name>
    <name evidence="1" type="ORF">PNH38_05180</name>
</gene>
<dbReference type="Proteomes" id="UP001339962">
    <property type="component" value="Unassembled WGS sequence"/>
</dbReference>
<proteinExistence type="predicted"/>
<evidence type="ECO:0000313" key="3">
    <source>
        <dbReference type="Proteomes" id="UP001213979"/>
    </source>
</evidence>
<organism evidence="2 4">
    <name type="scientific">Anoxybacteroides rupiense</name>
    <dbReference type="NCBI Taxonomy" id="311460"/>
    <lineage>
        <taxon>Bacteria</taxon>
        <taxon>Bacillati</taxon>
        <taxon>Bacillota</taxon>
        <taxon>Bacilli</taxon>
        <taxon>Bacillales</taxon>
        <taxon>Anoxybacillaceae</taxon>
        <taxon>Anoxybacteroides</taxon>
    </lineage>
</organism>